<dbReference type="EMBL" id="BKCP01006515">
    <property type="protein sequence ID" value="GER43081.1"/>
    <property type="molecule type" value="Genomic_DNA"/>
</dbReference>
<evidence type="ECO:0000256" key="2">
    <source>
        <dbReference type="ARBA" id="ARBA00004389"/>
    </source>
</evidence>
<feature type="transmembrane region" description="Helical" evidence="12">
    <location>
        <begin position="535"/>
        <end position="558"/>
    </location>
</feature>
<feature type="compositionally biased region" description="Acidic residues" evidence="11">
    <location>
        <begin position="471"/>
        <end position="485"/>
    </location>
</feature>
<feature type="compositionally biased region" description="Basic and acidic residues" evidence="11">
    <location>
        <begin position="368"/>
        <end position="402"/>
    </location>
</feature>
<evidence type="ECO:0000256" key="6">
    <source>
        <dbReference type="ARBA" id="ARBA00022989"/>
    </source>
</evidence>
<keyword evidence="3" id="KW-1003">Cell membrane</keyword>
<dbReference type="GO" id="GO:0005789">
    <property type="term" value="C:endoplasmic reticulum membrane"/>
    <property type="evidence" value="ECO:0007669"/>
    <property type="project" value="UniProtKB-SubCell"/>
</dbReference>
<keyword evidence="4 12" id="KW-0812">Transmembrane</keyword>
<evidence type="ECO:0000256" key="12">
    <source>
        <dbReference type="SAM" id="Phobius"/>
    </source>
</evidence>
<keyword evidence="6 12" id="KW-1133">Transmembrane helix</keyword>
<keyword evidence="7 10" id="KW-0175">Coiled coil</keyword>
<sequence length="559" mass="63696">MAVELADSSFAIVEPKGSSDNKKVNIMFGSHSVDEPVKVENNLAESNIPKDAVDEWPDTKFHSFYLVRYRAMEDQNLRAKMDLAEKELQKKNQARLQIVEKIKAKRADRAQIISQLRSLGVENKQFRNIMDEKRKEMEPLQQALGKLRGSGGGEKGPNICSSEEELNYLIKSLQYRIQHESIPLTEEKQILREIKQLEGTRQKVIANAAERARIEDSLGEKEAIQGQVKLIGVGLDGVRKEKQVINAKLKQLDEEKLAIEKDINVLEGELNAITEKRDKIFETIKDMRKQREEGNSPFYQNRALLTKAKALAANKEVDALKELSETEVDKFMSLWNSNKSFRADYGKRILSSLDMRQLSKPKIAEKVEAVGPTKEESDPTEKKAQKPNGDSKSKKIEVNSEKNEEEEYFVGDKPKKKEEVDEKKLKEQRREEEIAKRIQAEERKRKLAEKAAAKAAEREKKARKKAAIAPESEEPLAEAIEEVATEPEKVEEKIEAPQKKKDRKENNTVRSRGARSRGPESLPKAILKRKKATNYWLWAGPAVALVVLLLLLVGYKYFS</sequence>
<comment type="caution">
    <text evidence="13">The sequence shown here is derived from an EMBL/GenBank/DDBJ whole genome shotgun (WGS) entry which is preliminary data.</text>
</comment>
<dbReference type="InterPro" id="IPR055282">
    <property type="entry name" value="PPI1-4"/>
</dbReference>
<feature type="coiled-coil region" evidence="10">
    <location>
        <begin position="235"/>
        <end position="276"/>
    </location>
</feature>
<feature type="compositionally biased region" description="Basic and acidic residues" evidence="11">
    <location>
        <begin position="410"/>
        <end position="460"/>
    </location>
</feature>
<gene>
    <name evidence="13" type="ORF">STAS_19913</name>
</gene>
<dbReference type="AlphaFoldDB" id="A0A5A7QGT3"/>
<evidence type="ECO:0000256" key="10">
    <source>
        <dbReference type="SAM" id="Coils"/>
    </source>
</evidence>
<keyword evidence="14" id="KW-1185">Reference proteome</keyword>
<keyword evidence="8 12" id="KW-0472">Membrane</keyword>
<evidence type="ECO:0000256" key="1">
    <source>
        <dbReference type="ARBA" id="ARBA00004162"/>
    </source>
</evidence>
<comment type="similarity">
    <text evidence="9">Belongs to the plant Proton pump-interactor protein family.</text>
</comment>
<dbReference type="PANTHER" id="PTHR32219">
    <property type="entry name" value="RNA-BINDING PROTEIN YLMH-RELATED"/>
    <property type="match status" value="1"/>
</dbReference>
<evidence type="ECO:0000256" key="3">
    <source>
        <dbReference type="ARBA" id="ARBA00022475"/>
    </source>
</evidence>
<dbReference type="OrthoDB" id="2195113at2759"/>
<evidence type="ECO:0000256" key="5">
    <source>
        <dbReference type="ARBA" id="ARBA00022824"/>
    </source>
</evidence>
<evidence type="ECO:0000256" key="7">
    <source>
        <dbReference type="ARBA" id="ARBA00023054"/>
    </source>
</evidence>
<evidence type="ECO:0000256" key="4">
    <source>
        <dbReference type="ARBA" id="ARBA00022692"/>
    </source>
</evidence>
<proteinExistence type="inferred from homology"/>
<comment type="subcellular location">
    <subcellularLocation>
        <location evidence="1">Cell membrane</location>
        <topology evidence="1">Single-pass membrane protein</topology>
    </subcellularLocation>
    <subcellularLocation>
        <location evidence="2">Endoplasmic reticulum membrane</location>
        <topology evidence="2">Single-pass membrane protein</topology>
    </subcellularLocation>
</comment>
<feature type="region of interest" description="Disordered" evidence="11">
    <location>
        <begin position="368"/>
        <end position="524"/>
    </location>
</feature>
<dbReference type="GO" id="GO:0005886">
    <property type="term" value="C:plasma membrane"/>
    <property type="evidence" value="ECO:0007669"/>
    <property type="project" value="UniProtKB-SubCell"/>
</dbReference>
<evidence type="ECO:0000256" key="8">
    <source>
        <dbReference type="ARBA" id="ARBA00023136"/>
    </source>
</evidence>
<name>A0A5A7QGT3_STRAF</name>
<organism evidence="13 14">
    <name type="scientific">Striga asiatica</name>
    <name type="common">Asiatic witchweed</name>
    <name type="synonym">Buchnera asiatica</name>
    <dbReference type="NCBI Taxonomy" id="4170"/>
    <lineage>
        <taxon>Eukaryota</taxon>
        <taxon>Viridiplantae</taxon>
        <taxon>Streptophyta</taxon>
        <taxon>Embryophyta</taxon>
        <taxon>Tracheophyta</taxon>
        <taxon>Spermatophyta</taxon>
        <taxon>Magnoliopsida</taxon>
        <taxon>eudicotyledons</taxon>
        <taxon>Gunneridae</taxon>
        <taxon>Pentapetalae</taxon>
        <taxon>asterids</taxon>
        <taxon>lamiids</taxon>
        <taxon>Lamiales</taxon>
        <taxon>Orobanchaceae</taxon>
        <taxon>Buchnereae</taxon>
        <taxon>Striga</taxon>
    </lineage>
</organism>
<reference evidence="14" key="1">
    <citation type="journal article" date="2019" name="Curr. Biol.">
        <title>Genome Sequence of Striga asiatica Provides Insight into the Evolution of Plant Parasitism.</title>
        <authorList>
            <person name="Yoshida S."/>
            <person name="Kim S."/>
            <person name="Wafula E.K."/>
            <person name="Tanskanen J."/>
            <person name="Kim Y.M."/>
            <person name="Honaas L."/>
            <person name="Yang Z."/>
            <person name="Spallek T."/>
            <person name="Conn C.E."/>
            <person name="Ichihashi Y."/>
            <person name="Cheong K."/>
            <person name="Cui S."/>
            <person name="Der J.P."/>
            <person name="Gundlach H."/>
            <person name="Jiao Y."/>
            <person name="Hori C."/>
            <person name="Ishida J.K."/>
            <person name="Kasahara H."/>
            <person name="Kiba T."/>
            <person name="Kim M.S."/>
            <person name="Koo N."/>
            <person name="Laohavisit A."/>
            <person name="Lee Y.H."/>
            <person name="Lumba S."/>
            <person name="McCourt P."/>
            <person name="Mortimer J.C."/>
            <person name="Mutuku J.M."/>
            <person name="Nomura T."/>
            <person name="Sasaki-Sekimoto Y."/>
            <person name="Seto Y."/>
            <person name="Wang Y."/>
            <person name="Wakatake T."/>
            <person name="Sakakibara H."/>
            <person name="Demura T."/>
            <person name="Yamaguchi S."/>
            <person name="Yoneyama K."/>
            <person name="Manabe R.I."/>
            <person name="Nelson D.C."/>
            <person name="Schulman A.H."/>
            <person name="Timko M.P."/>
            <person name="dePamphilis C.W."/>
            <person name="Choi D."/>
            <person name="Shirasu K."/>
        </authorList>
    </citation>
    <scope>NUCLEOTIDE SEQUENCE [LARGE SCALE GENOMIC DNA]</scope>
    <source>
        <strain evidence="14">cv. UVA1</strain>
    </source>
</reference>
<evidence type="ECO:0000313" key="13">
    <source>
        <dbReference type="EMBL" id="GER43081.1"/>
    </source>
</evidence>
<dbReference type="Proteomes" id="UP000325081">
    <property type="component" value="Unassembled WGS sequence"/>
</dbReference>
<protein>
    <submittedName>
        <fullName evidence="13">Proton pump interactor 1</fullName>
    </submittedName>
</protein>
<keyword evidence="5" id="KW-0256">Endoplasmic reticulum</keyword>
<feature type="compositionally biased region" description="Basic and acidic residues" evidence="11">
    <location>
        <begin position="486"/>
        <end position="507"/>
    </location>
</feature>
<evidence type="ECO:0000256" key="9">
    <source>
        <dbReference type="ARBA" id="ARBA00038080"/>
    </source>
</evidence>
<evidence type="ECO:0000256" key="11">
    <source>
        <dbReference type="SAM" id="MobiDB-lite"/>
    </source>
</evidence>
<evidence type="ECO:0000313" key="14">
    <source>
        <dbReference type="Proteomes" id="UP000325081"/>
    </source>
</evidence>
<dbReference type="PANTHER" id="PTHR32219:SF2">
    <property type="entry name" value="PROTON PUMP-INTERACTOR 1"/>
    <property type="match status" value="1"/>
</dbReference>
<accession>A0A5A7QGT3</accession>